<keyword evidence="3" id="KW-1185">Reference proteome</keyword>
<evidence type="ECO:0000313" key="2">
    <source>
        <dbReference type="EMBL" id="WSD14301.1"/>
    </source>
</evidence>
<evidence type="ECO:0000313" key="3">
    <source>
        <dbReference type="Proteomes" id="UP001340816"/>
    </source>
</evidence>
<gene>
    <name evidence="2" type="ORF">OHB35_14200</name>
</gene>
<dbReference type="InterPro" id="IPR000086">
    <property type="entry name" value="NUDIX_hydrolase_dom"/>
</dbReference>
<dbReference type="InterPro" id="IPR015797">
    <property type="entry name" value="NUDIX_hydrolase-like_dom_sf"/>
</dbReference>
<name>A0ABZ1HAE3_STRPH</name>
<dbReference type="SUPFAM" id="SSF55811">
    <property type="entry name" value="Nudix"/>
    <property type="match status" value="1"/>
</dbReference>
<dbReference type="Gene3D" id="3.90.79.10">
    <property type="entry name" value="Nucleoside Triphosphate Pyrophosphohydrolase"/>
    <property type="match status" value="1"/>
</dbReference>
<dbReference type="CDD" id="cd03674">
    <property type="entry name" value="NUDIX_Hydrolase"/>
    <property type="match status" value="1"/>
</dbReference>
<dbReference type="EMBL" id="CP109135">
    <property type="protein sequence ID" value="WSD14301.1"/>
    <property type="molecule type" value="Genomic_DNA"/>
</dbReference>
<evidence type="ECO:0000259" key="1">
    <source>
        <dbReference type="PROSITE" id="PS51462"/>
    </source>
</evidence>
<dbReference type="RefSeq" id="WP_326758948.1">
    <property type="nucleotide sequence ID" value="NZ_CP109135.1"/>
</dbReference>
<proteinExistence type="predicted"/>
<protein>
    <submittedName>
        <fullName evidence="2">NUDIX domain-containing protein</fullName>
    </submittedName>
</protein>
<reference evidence="2 3" key="1">
    <citation type="submission" date="2022-10" db="EMBL/GenBank/DDBJ databases">
        <title>The complete genomes of actinobacterial strains from the NBC collection.</title>
        <authorList>
            <person name="Joergensen T.S."/>
            <person name="Alvarez Arevalo M."/>
            <person name="Sterndorff E.B."/>
            <person name="Faurdal D."/>
            <person name="Vuksanovic O."/>
            <person name="Mourched A.-S."/>
            <person name="Charusanti P."/>
            <person name="Shaw S."/>
            <person name="Blin K."/>
            <person name="Weber T."/>
        </authorList>
    </citation>
    <scope>NUCLEOTIDE SEQUENCE [LARGE SCALE GENOMIC DNA]</scope>
    <source>
        <strain evidence="2 3">NBC 01752</strain>
    </source>
</reference>
<dbReference type="PROSITE" id="PS51462">
    <property type="entry name" value="NUDIX"/>
    <property type="match status" value="1"/>
</dbReference>
<feature type="domain" description="Nudix hydrolase" evidence="1">
    <location>
        <begin position="46"/>
        <end position="188"/>
    </location>
</feature>
<dbReference type="Pfam" id="PF00293">
    <property type="entry name" value="NUDIX"/>
    <property type="match status" value="1"/>
</dbReference>
<accession>A0ABZ1HAE3</accession>
<sequence>MPPSRSHIRHTTDAYLARNPGERAGIALLFEALDGPDDPTNRATLPAHVTCSAVVLDQNNAVLHIHHKATRKTLAPGGHNEPGDQDLPSTALRELFEEVGIPREAVTPFPGFETVPLDIDVHGIGANPVKGEPGHVHIDFRFVFRLVATHQVVHCSEETTGYEWRPAEQTAAPALRAKLALLTPATHT</sequence>
<dbReference type="Proteomes" id="UP001340816">
    <property type="component" value="Chromosome"/>
</dbReference>
<organism evidence="2 3">
    <name type="scientific">Streptomyces phaeochromogenes</name>
    <dbReference type="NCBI Taxonomy" id="1923"/>
    <lineage>
        <taxon>Bacteria</taxon>
        <taxon>Bacillati</taxon>
        <taxon>Actinomycetota</taxon>
        <taxon>Actinomycetes</taxon>
        <taxon>Kitasatosporales</taxon>
        <taxon>Streptomycetaceae</taxon>
        <taxon>Streptomyces</taxon>
        <taxon>Streptomyces phaeochromogenes group</taxon>
    </lineage>
</organism>